<proteinExistence type="predicted"/>
<protein>
    <submittedName>
        <fullName evidence="1">Uncharacterized protein</fullName>
    </submittedName>
</protein>
<name>K0TAR0_THAOC</name>
<dbReference type="Proteomes" id="UP000266841">
    <property type="component" value="Unassembled WGS sequence"/>
</dbReference>
<comment type="caution">
    <text evidence="1">The sequence shown here is derived from an EMBL/GenBank/DDBJ whole genome shotgun (WGS) entry which is preliminary data.</text>
</comment>
<reference evidence="1 2" key="1">
    <citation type="journal article" date="2012" name="Genome Biol.">
        <title>Genome and low-iron response of an oceanic diatom adapted to chronic iron limitation.</title>
        <authorList>
            <person name="Lommer M."/>
            <person name="Specht M."/>
            <person name="Roy A.S."/>
            <person name="Kraemer L."/>
            <person name="Andreson R."/>
            <person name="Gutowska M.A."/>
            <person name="Wolf J."/>
            <person name="Bergner S.V."/>
            <person name="Schilhabel M.B."/>
            <person name="Klostermeier U.C."/>
            <person name="Beiko R.G."/>
            <person name="Rosenstiel P."/>
            <person name="Hippler M."/>
            <person name="Laroche J."/>
        </authorList>
    </citation>
    <scope>NUCLEOTIDE SEQUENCE [LARGE SCALE GENOMIC DNA]</scope>
    <source>
        <strain evidence="1 2">CCMP1005</strain>
    </source>
</reference>
<accession>K0TAR0</accession>
<evidence type="ECO:0000313" key="1">
    <source>
        <dbReference type="EMBL" id="EJK74174.1"/>
    </source>
</evidence>
<dbReference type="EMBL" id="AGNL01003894">
    <property type="protein sequence ID" value="EJK74174.1"/>
    <property type="molecule type" value="Genomic_DNA"/>
</dbReference>
<keyword evidence="2" id="KW-1185">Reference proteome</keyword>
<dbReference type="AlphaFoldDB" id="K0TAR0"/>
<dbReference type="OrthoDB" id="237481at2759"/>
<gene>
    <name evidence="1" type="ORF">THAOC_04165</name>
</gene>
<evidence type="ECO:0000313" key="2">
    <source>
        <dbReference type="Proteomes" id="UP000266841"/>
    </source>
</evidence>
<organism evidence="1 2">
    <name type="scientific">Thalassiosira oceanica</name>
    <name type="common">Marine diatom</name>
    <dbReference type="NCBI Taxonomy" id="159749"/>
    <lineage>
        <taxon>Eukaryota</taxon>
        <taxon>Sar</taxon>
        <taxon>Stramenopiles</taxon>
        <taxon>Ochrophyta</taxon>
        <taxon>Bacillariophyta</taxon>
        <taxon>Coscinodiscophyceae</taxon>
        <taxon>Thalassiosirophycidae</taxon>
        <taxon>Thalassiosirales</taxon>
        <taxon>Thalassiosiraceae</taxon>
        <taxon>Thalassiosira</taxon>
    </lineage>
</organism>
<sequence length="350" mass="37957">MFERRYADFNYLAFISDNDQGDKTGGNVTFSNMQLITDLDSCLEPLGFEFTFDDCSIENVLSAVEEKLIDESCANTDPLLELMALFDATQEMEVYKTIQKTCASAYGPHAYDFTRYLSNEGQLYASSNVFTYPDHHALKNCDIGAAMCCFVTHKDAPLESPAASSPNAEMCYTDIEYSRYSAHVRKGFSVYGEDGTDDVMCHGFAWGTDHGSVDAALAGNALFKIGFMSDFYTSGNIEQVPAVPLCGCIDRMPVVTNAKCSNAVATGSTVVFKYDTALKDLTASFTLGEDGITYGDCGGENLIDHYKTLAADGKADDVAVAYMESRIVGEGGCSAATSAFLGSKYELEFA</sequence>